<feature type="signal peptide" evidence="1">
    <location>
        <begin position="1"/>
        <end position="27"/>
    </location>
</feature>
<dbReference type="EMBL" id="MPDM01000008">
    <property type="protein sequence ID" value="OKL46732.1"/>
    <property type="molecule type" value="Genomic_DNA"/>
</dbReference>
<keyword evidence="1" id="KW-0732">Signal</keyword>
<evidence type="ECO:0000259" key="2">
    <source>
        <dbReference type="Pfam" id="PF00496"/>
    </source>
</evidence>
<feature type="domain" description="Solute-binding protein family 5" evidence="2">
    <location>
        <begin position="100"/>
        <end position="483"/>
    </location>
</feature>
<proteinExistence type="predicted"/>
<dbReference type="CDD" id="cd08506">
    <property type="entry name" value="PBP2_clavulanate_OppA2"/>
    <property type="match status" value="1"/>
</dbReference>
<evidence type="ECO:0000313" key="4">
    <source>
        <dbReference type="Proteomes" id="UP000186465"/>
    </source>
</evidence>
<dbReference type="STRING" id="156892.BM477_07220"/>
<evidence type="ECO:0000256" key="1">
    <source>
        <dbReference type="SAM" id="SignalP"/>
    </source>
</evidence>
<dbReference type="InterPro" id="IPR039424">
    <property type="entry name" value="SBP_5"/>
</dbReference>
<dbReference type="RefSeq" id="WP_075362019.1">
    <property type="nucleotide sequence ID" value="NZ_MPDM01000008.1"/>
</dbReference>
<dbReference type="GO" id="GO:0015833">
    <property type="term" value="P:peptide transport"/>
    <property type="evidence" value="ECO:0007669"/>
    <property type="project" value="TreeGrafter"/>
</dbReference>
<dbReference type="SUPFAM" id="SSF53850">
    <property type="entry name" value="Periplasmic binding protein-like II"/>
    <property type="match status" value="1"/>
</dbReference>
<dbReference type="Gene3D" id="3.10.105.10">
    <property type="entry name" value="Dipeptide-binding Protein, Domain 3"/>
    <property type="match status" value="1"/>
</dbReference>
<dbReference type="Pfam" id="PF00496">
    <property type="entry name" value="SBP_bac_5"/>
    <property type="match status" value="1"/>
</dbReference>
<sequence length="566" mass="60782">MLKLSWERALVGFIALGLPLTTLGACATTSGMGDYGPVALEQQVTPEIDNSVKGGTLTILDANKDLGFDPAKSQSLAITSAGLLHRRLTSWRIRPGQEAEVVPDLATDTGEVSADGKTWTYRLKRNLRLSDGSALTAKEIKYGLERSFAPALSGGLGYHKSLLVGGENYRGPYEGQHLDAIEVPDDYTIVFHLNQPYGDWPWIASTPAFAPVPEAKDNPEAYSRQPISSGPYQVSSYRTGIAVELERNPYWSDDSVRLGGPDKIVFSLGNDPVVAAQKIISDQKAYASSMTAAKVPAAQLITAAQSSNVGQRLQISTAGPLLYLAINTKRVTDVQVRRALNYAIDKSAVNKAAGGRLAGTIATTLITPGIPGREEYQLYPAPPEGDLGAARAELAKATDLPQTPLVLMCRNSTGEVLRAEAVARSLQQLGLQVRIDPVESAVFTERATQGEGDSYDLAISSWNPDFPSAGANLQPLFASWESGNGGSNLAHLEDPQIDQLILDASATLDPESAQKLWVKVDKAVMERAAVVPLSYQRLSYLHGSAVRNFYVGAFPAYPNYLLLGVK</sequence>
<dbReference type="GO" id="GO:0043190">
    <property type="term" value="C:ATP-binding cassette (ABC) transporter complex"/>
    <property type="evidence" value="ECO:0007669"/>
    <property type="project" value="InterPro"/>
</dbReference>
<evidence type="ECO:0000313" key="3">
    <source>
        <dbReference type="EMBL" id="OKL46732.1"/>
    </source>
</evidence>
<dbReference type="InterPro" id="IPR000914">
    <property type="entry name" value="SBP_5_dom"/>
</dbReference>
<dbReference type="PANTHER" id="PTHR30290:SF83">
    <property type="entry name" value="ABC TRANSPORTER SUBSTRATE-BINDING PROTEIN"/>
    <property type="match status" value="1"/>
</dbReference>
<dbReference type="GO" id="GO:1904680">
    <property type="term" value="F:peptide transmembrane transporter activity"/>
    <property type="evidence" value="ECO:0007669"/>
    <property type="project" value="TreeGrafter"/>
</dbReference>
<comment type="caution">
    <text evidence="3">The sequence shown here is derived from an EMBL/GenBank/DDBJ whole genome shotgun (WGS) entry which is preliminary data.</text>
</comment>
<dbReference type="InterPro" id="IPR030678">
    <property type="entry name" value="Peptide/Ni-bd"/>
</dbReference>
<dbReference type="OrthoDB" id="9801912at2"/>
<dbReference type="PANTHER" id="PTHR30290">
    <property type="entry name" value="PERIPLASMIC BINDING COMPONENT OF ABC TRANSPORTER"/>
    <property type="match status" value="1"/>
</dbReference>
<dbReference type="AlphaFoldDB" id="A0A1Q5PKJ1"/>
<name>A0A1Q5PKJ1_9ACTO</name>
<protein>
    <recommendedName>
        <fullName evidence="2">Solute-binding protein family 5 domain-containing protein</fullName>
    </recommendedName>
</protein>
<organism evidence="3 4">
    <name type="scientific">Boudabousia marimammalium</name>
    <dbReference type="NCBI Taxonomy" id="156892"/>
    <lineage>
        <taxon>Bacteria</taxon>
        <taxon>Bacillati</taxon>
        <taxon>Actinomycetota</taxon>
        <taxon>Actinomycetes</taxon>
        <taxon>Actinomycetales</taxon>
        <taxon>Actinomycetaceae</taxon>
        <taxon>Boudabousia</taxon>
    </lineage>
</organism>
<dbReference type="Gene3D" id="3.40.190.10">
    <property type="entry name" value="Periplasmic binding protein-like II"/>
    <property type="match status" value="1"/>
</dbReference>
<reference evidence="4" key="1">
    <citation type="submission" date="2016-11" db="EMBL/GenBank/DDBJ databases">
        <title>Actinomyces gypaetusis sp. nov. isolated from Gypaetus barbatus in Qinghai Tibet Plateau China.</title>
        <authorList>
            <person name="Meng X."/>
        </authorList>
    </citation>
    <scope>NUCLEOTIDE SEQUENCE [LARGE SCALE GENOMIC DNA]</scope>
    <source>
        <strain evidence="4">DSM 15383</strain>
    </source>
</reference>
<dbReference type="GO" id="GO:0042597">
    <property type="term" value="C:periplasmic space"/>
    <property type="evidence" value="ECO:0007669"/>
    <property type="project" value="UniProtKB-ARBA"/>
</dbReference>
<dbReference type="PIRSF" id="PIRSF002741">
    <property type="entry name" value="MppA"/>
    <property type="match status" value="1"/>
</dbReference>
<feature type="chain" id="PRO_5013270809" description="Solute-binding protein family 5 domain-containing protein" evidence="1">
    <location>
        <begin position="28"/>
        <end position="566"/>
    </location>
</feature>
<dbReference type="Proteomes" id="UP000186465">
    <property type="component" value="Unassembled WGS sequence"/>
</dbReference>
<accession>A0A1Q5PKJ1</accession>
<gene>
    <name evidence="3" type="ORF">BM477_07220</name>
</gene>
<dbReference type="PROSITE" id="PS51257">
    <property type="entry name" value="PROKAR_LIPOPROTEIN"/>
    <property type="match status" value="1"/>
</dbReference>
<keyword evidence="4" id="KW-1185">Reference proteome</keyword>